<name>A0A518GA08_9BACT</name>
<dbReference type="EMBL" id="CP036298">
    <property type="protein sequence ID" value="QDV25403.1"/>
    <property type="molecule type" value="Genomic_DNA"/>
</dbReference>
<reference evidence="2 3" key="1">
    <citation type="submission" date="2019-02" db="EMBL/GenBank/DDBJ databases">
        <title>Deep-cultivation of Planctomycetes and their phenomic and genomic characterization uncovers novel biology.</title>
        <authorList>
            <person name="Wiegand S."/>
            <person name="Jogler M."/>
            <person name="Boedeker C."/>
            <person name="Pinto D."/>
            <person name="Vollmers J."/>
            <person name="Rivas-Marin E."/>
            <person name="Kohn T."/>
            <person name="Peeters S.H."/>
            <person name="Heuer A."/>
            <person name="Rast P."/>
            <person name="Oberbeckmann S."/>
            <person name="Bunk B."/>
            <person name="Jeske O."/>
            <person name="Meyerdierks A."/>
            <person name="Storesund J.E."/>
            <person name="Kallscheuer N."/>
            <person name="Luecker S."/>
            <person name="Lage O.M."/>
            <person name="Pohl T."/>
            <person name="Merkel B.J."/>
            <person name="Hornburger P."/>
            <person name="Mueller R.-W."/>
            <person name="Bruemmer F."/>
            <person name="Labrenz M."/>
            <person name="Spormann A.M."/>
            <person name="Op den Camp H."/>
            <person name="Overmann J."/>
            <person name="Amann R."/>
            <person name="Jetten M.S.M."/>
            <person name="Mascher T."/>
            <person name="Medema M.H."/>
            <person name="Devos D.P."/>
            <person name="Kaster A.-K."/>
            <person name="Ovreas L."/>
            <person name="Rohde M."/>
            <person name="Galperin M.Y."/>
            <person name="Jogler C."/>
        </authorList>
    </citation>
    <scope>NUCLEOTIDE SEQUENCE [LARGE SCALE GENOMIC DNA]</scope>
    <source>
        <strain evidence="2 3">Q31a</strain>
    </source>
</reference>
<accession>A0A518GA08</accession>
<dbReference type="KEGG" id="ahel:Q31a_37290"/>
<evidence type="ECO:0000313" key="3">
    <source>
        <dbReference type="Proteomes" id="UP000318017"/>
    </source>
</evidence>
<proteinExistence type="predicted"/>
<protein>
    <recommendedName>
        <fullName evidence="4">Lipoprotein</fullName>
    </recommendedName>
</protein>
<dbReference type="Proteomes" id="UP000318017">
    <property type="component" value="Chromosome"/>
</dbReference>
<dbReference type="AlphaFoldDB" id="A0A518GA08"/>
<keyword evidence="3" id="KW-1185">Reference proteome</keyword>
<organism evidence="2 3">
    <name type="scientific">Aureliella helgolandensis</name>
    <dbReference type="NCBI Taxonomy" id="2527968"/>
    <lineage>
        <taxon>Bacteria</taxon>
        <taxon>Pseudomonadati</taxon>
        <taxon>Planctomycetota</taxon>
        <taxon>Planctomycetia</taxon>
        <taxon>Pirellulales</taxon>
        <taxon>Pirellulaceae</taxon>
        <taxon>Aureliella</taxon>
    </lineage>
</organism>
<evidence type="ECO:0008006" key="4">
    <source>
        <dbReference type="Google" id="ProtNLM"/>
    </source>
</evidence>
<dbReference type="PROSITE" id="PS51257">
    <property type="entry name" value="PROKAR_LIPOPROTEIN"/>
    <property type="match status" value="1"/>
</dbReference>
<keyword evidence="1" id="KW-0732">Signal</keyword>
<feature type="signal peptide" evidence="1">
    <location>
        <begin position="1"/>
        <end position="22"/>
    </location>
</feature>
<evidence type="ECO:0000313" key="2">
    <source>
        <dbReference type="EMBL" id="QDV25403.1"/>
    </source>
</evidence>
<evidence type="ECO:0000256" key="1">
    <source>
        <dbReference type="SAM" id="SignalP"/>
    </source>
</evidence>
<gene>
    <name evidence="2" type="ORF">Q31a_37290</name>
</gene>
<feature type="chain" id="PRO_5021792704" description="Lipoprotein" evidence="1">
    <location>
        <begin position="23"/>
        <end position="210"/>
    </location>
</feature>
<sequence length="210" mass="23034" precursor="true">MNSITKASIPQTLCVVFCISVAGCGGSSTVSPVVATSSADEARAKVSHPEYANWNRFPVGTRVVRKDMLASPTEDRFLYTTLRLAEKSDTMLALETQTAIEQAGERIESDVNRVEYPATFRLPTGMKVEQFELPSLKAKLVRAENLQVGGRQVETEVFQFEDTTEAGLVDVTLWRSSTIPGRQVKKEIVDRNGIVLSSSEILEIAEPGPK</sequence>